<keyword evidence="2" id="KW-0614">Plasmid</keyword>
<dbReference type="RefSeq" id="WP_245126439.1">
    <property type="nucleotide sequence ID" value="NZ_CP095063.1"/>
</dbReference>
<gene>
    <name evidence="2" type="ORF">MUN86_25585</name>
</gene>
<reference evidence="2" key="1">
    <citation type="submission" date="2022-04" db="EMBL/GenBank/DDBJ databases">
        <title>Hymenobacter sp. isolated from the air.</title>
        <authorList>
            <person name="Won M."/>
            <person name="Lee C.-M."/>
            <person name="Woen H.-Y."/>
            <person name="Kwon S.-W."/>
        </authorList>
    </citation>
    <scope>NUCLEOTIDE SEQUENCE</scope>
    <source>
        <strain evidence="2">5420S-77</strain>
        <plasmid evidence="2">unnamed2</plasmid>
    </source>
</reference>
<evidence type="ECO:0000256" key="1">
    <source>
        <dbReference type="SAM" id="Phobius"/>
    </source>
</evidence>
<feature type="transmembrane region" description="Helical" evidence="1">
    <location>
        <begin position="28"/>
        <end position="49"/>
    </location>
</feature>
<keyword evidence="1" id="KW-1133">Transmembrane helix</keyword>
<feature type="transmembrane region" description="Helical" evidence="1">
    <location>
        <begin position="275"/>
        <end position="297"/>
    </location>
</feature>
<feature type="transmembrane region" description="Helical" evidence="1">
    <location>
        <begin position="228"/>
        <end position="254"/>
    </location>
</feature>
<name>A0ABY4GDK9_9BACT</name>
<evidence type="ECO:0000313" key="2">
    <source>
        <dbReference type="EMBL" id="UOQ68842.1"/>
    </source>
</evidence>
<proteinExistence type="predicted"/>
<keyword evidence="3" id="KW-1185">Reference proteome</keyword>
<keyword evidence="1" id="KW-0812">Transmembrane</keyword>
<dbReference type="Proteomes" id="UP000830401">
    <property type="component" value="Plasmid unnamed2"/>
</dbReference>
<protein>
    <submittedName>
        <fullName evidence="2">PepSY domain-containing protein</fullName>
    </submittedName>
</protein>
<organism evidence="2 3">
    <name type="scientific">Hymenobacter volaticus</name>
    <dbReference type="NCBI Taxonomy" id="2932254"/>
    <lineage>
        <taxon>Bacteria</taxon>
        <taxon>Pseudomonadati</taxon>
        <taxon>Bacteroidota</taxon>
        <taxon>Cytophagia</taxon>
        <taxon>Cytophagales</taxon>
        <taxon>Hymenobacteraceae</taxon>
        <taxon>Hymenobacter</taxon>
    </lineage>
</organism>
<dbReference type="EMBL" id="CP095063">
    <property type="protein sequence ID" value="UOQ68842.1"/>
    <property type="molecule type" value="Genomic_DNA"/>
</dbReference>
<feature type="transmembrane region" description="Helical" evidence="1">
    <location>
        <begin position="494"/>
        <end position="515"/>
    </location>
</feature>
<geneLocation type="plasmid" evidence="2 3">
    <name>unnamed2</name>
</geneLocation>
<keyword evidence="1" id="KW-0472">Membrane</keyword>
<evidence type="ECO:0000313" key="3">
    <source>
        <dbReference type="Proteomes" id="UP000830401"/>
    </source>
</evidence>
<accession>A0ABY4GDK9</accession>
<sequence>METIIPRHAAPTRPAWVRRYVQRNIYRWHRFVGLLTLVPVICWTLSGLLHPLMSNWLRPSIAKEALPPQPAPRPTWPLQQVLAQHHLSSLRSVRLVRWRQQPAYQVQTGLPTAEPRYFSATTGQALAPDADRQYAEQLARYFTQDSTARLLAAEQLTGFSDDYSFVNRLLPVWKLTFERPGVRTVYVETMPARLAAFNNPTRATFLRFFALLHSWSWLELLANNTVRVIVMLLLLGIILASTLSGLVLYGLMWGKFRRPRNAQDQVGWLRKYHRGVGLAVALVTFTFAGSGAFHVLLKLHPDERLQFHHAPAIPTSRLLVDVTQLPLDWLQVQQVGLVELNGQIYYQVTTLPAAQQNNKSATSASTGLPEEAVRPTLVTYYSATTGHILADGQTQYATFLANTFWRQAGGGPTPAIDKIESVTHFEGEYGFVNKRLPVMKVAYRIPQQTTLYVEPATGRLAARVENTDRYEGLSFAFLHKYHAVGSLGKNVRDAITMLSAVGVLAVSVLGFWLLVKRK</sequence>